<dbReference type="Proteomes" id="UP000183940">
    <property type="component" value="Unassembled WGS sequence"/>
</dbReference>
<sequence length="114" mass="13105">MDRLENYRHIIRTVLAEHLEWSKSRDIDETIAICDEETDNYLLMSVGWNGDRRIHGILAHLRIIDGLVHLEQNNVEYFAEDLVEQGIPEEVLVPAFCSPPTREAIAIPNDLRGV</sequence>
<evidence type="ECO:0000313" key="2">
    <source>
        <dbReference type="Proteomes" id="UP000183940"/>
    </source>
</evidence>
<protein>
    <recommendedName>
        <fullName evidence="3">XisI protein</fullName>
    </recommendedName>
</protein>
<dbReference type="STRING" id="1925591.BI308_13200"/>
<dbReference type="EMBL" id="MLAW01000021">
    <property type="protein sequence ID" value="OJJ25139.1"/>
    <property type="molecule type" value="Genomic_DNA"/>
</dbReference>
<dbReference type="AlphaFoldDB" id="A0A1L9QR66"/>
<dbReference type="Gene3D" id="3.30.310.110">
    <property type="entry name" value="XisI-like"/>
    <property type="match status" value="1"/>
</dbReference>
<dbReference type="SUPFAM" id="SSF143847">
    <property type="entry name" value="XisI-like"/>
    <property type="match status" value="1"/>
</dbReference>
<proteinExistence type="predicted"/>
<dbReference type="InterPro" id="IPR014968">
    <property type="entry name" value="XisI"/>
</dbReference>
<evidence type="ECO:0008006" key="3">
    <source>
        <dbReference type="Google" id="ProtNLM"/>
    </source>
</evidence>
<gene>
    <name evidence="1" type="ORF">BI308_13200</name>
</gene>
<dbReference type="InterPro" id="IPR035943">
    <property type="entry name" value="XisI-like_sf"/>
</dbReference>
<evidence type="ECO:0000313" key="1">
    <source>
        <dbReference type="EMBL" id="OJJ25139.1"/>
    </source>
</evidence>
<dbReference type="Pfam" id="PF08869">
    <property type="entry name" value="XisI"/>
    <property type="match status" value="1"/>
</dbReference>
<accession>A0A1L9QR66</accession>
<comment type="caution">
    <text evidence="1">The sequence shown here is derived from an EMBL/GenBank/DDBJ whole genome shotgun (WGS) entry which is preliminary data.</text>
</comment>
<name>A0A1L9QR66_9CYAN</name>
<organism evidence="1 2">
    <name type="scientific">Roseofilum reptotaenium AO1-A</name>
    <dbReference type="NCBI Taxonomy" id="1925591"/>
    <lineage>
        <taxon>Bacteria</taxon>
        <taxon>Bacillati</taxon>
        <taxon>Cyanobacteriota</taxon>
        <taxon>Cyanophyceae</taxon>
        <taxon>Desertifilales</taxon>
        <taxon>Desertifilaceae</taxon>
        <taxon>Roseofilum</taxon>
    </lineage>
</organism>
<reference evidence="1" key="1">
    <citation type="submission" date="2016-10" db="EMBL/GenBank/DDBJ databases">
        <title>CRISPR-Cas defence system in Roseofilum reptotaenium: evidence of a bacteriophage-cyanobacterium arms race in the coral black band disease.</title>
        <authorList>
            <person name="Buerger P."/>
            <person name="Wood-Charlson E.M."/>
            <person name="Weynberg K.D."/>
            <person name="Willis B."/>
            <person name="Van Oppen M.J."/>
        </authorList>
    </citation>
    <scope>NUCLEOTIDE SEQUENCE [LARGE SCALE GENOMIC DNA]</scope>
    <source>
        <strain evidence="1">AO1-A</strain>
    </source>
</reference>
<keyword evidence="2" id="KW-1185">Reference proteome</keyword>